<name>A0A6L2MH24_TANCI</name>
<sequence>MANLLEDIQCAGFDTRPPMLDRTDFASWQQRIRLYCQGKENGVNILKSIDEGPFLMGTVREPLAEGTEGAPHLGPARPWIYSDLSPEETDRFVTVVKLNRGLRDINYDQLYDYLKQHETHAKENKMMLERFSQHTVDPLALMSNVSYPQHYSPLSSTTTSTYVPSHLADNAYLGSSQNRGQVMNPWGRGAARYVGVQNRVGNANPGQARQAQENRVALDAEQLLFLTGVQDIAIDDDVDEQPVQDSALNVDNVFRADGYPVTDEAGPSYDLNILSEVQDHDHYQDAFCAHHEEHGMHDNVQLNHVVDSHADYTSDGNMILYDQYVKDNAVPVVHSNVSSIPTNAYMMIYNDMYEPYAQLVSNIYRNTVVENSLTAKLATYKEQVELYERRAKFELTK</sequence>
<organism evidence="1">
    <name type="scientific">Tanacetum cinerariifolium</name>
    <name type="common">Dalmatian daisy</name>
    <name type="synonym">Chrysanthemum cinerariifolium</name>
    <dbReference type="NCBI Taxonomy" id="118510"/>
    <lineage>
        <taxon>Eukaryota</taxon>
        <taxon>Viridiplantae</taxon>
        <taxon>Streptophyta</taxon>
        <taxon>Embryophyta</taxon>
        <taxon>Tracheophyta</taxon>
        <taxon>Spermatophyta</taxon>
        <taxon>Magnoliopsida</taxon>
        <taxon>eudicotyledons</taxon>
        <taxon>Gunneridae</taxon>
        <taxon>Pentapetalae</taxon>
        <taxon>asterids</taxon>
        <taxon>campanulids</taxon>
        <taxon>Asterales</taxon>
        <taxon>Asteraceae</taxon>
        <taxon>Asteroideae</taxon>
        <taxon>Anthemideae</taxon>
        <taxon>Anthemidinae</taxon>
        <taxon>Tanacetum</taxon>
    </lineage>
</organism>
<evidence type="ECO:0000313" key="1">
    <source>
        <dbReference type="EMBL" id="GEU73281.1"/>
    </source>
</evidence>
<dbReference type="EMBL" id="BKCJ010006657">
    <property type="protein sequence ID" value="GEU73281.1"/>
    <property type="molecule type" value="Genomic_DNA"/>
</dbReference>
<accession>A0A6L2MH24</accession>
<gene>
    <name evidence="1" type="ORF">Tci_045259</name>
</gene>
<comment type="caution">
    <text evidence="1">The sequence shown here is derived from an EMBL/GenBank/DDBJ whole genome shotgun (WGS) entry which is preliminary data.</text>
</comment>
<reference evidence="1" key="1">
    <citation type="journal article" date="2019" name="Sci. Rep.">
        <title>Draft genome of Tanacetum cinerariifolium, the natural source of mosquito coil.</title>
        <authorList>
            <person name="Yamashiro T."/>
            <person name="Shiraishi A."/>
            <person name="Satake H."/>
            <person name="Nakayama K."/>
        </authorList>
    </citation>
    <scope>NUCLEOTIDE SEQUENCE</scope>
</reference>
<dbReference type="AlphaFoldDB" id="A0A6L2MH24"/>
<proteinExistence type="predicted"/>
<protein>
    <submittedName>
        <fullName evidence="1">Integrase, catalytic region, zinc finger, CCHC-type, peptidase aspartic, catalytic</fullName>
    </submittedName>
</protein>